<dbReference type="KEGG" id="haa:A5892_13245"/>
<dbReference type="STRING" id="376489.A5892_13245"/>
<sequence length="254" mass="29588">MEPSYAMDIYRGKAKDQGRNMITWINENSGALLVINGIATLCVWLFYAQLLYQNFARQRRPRILINRSKSRNLDSVCLLSNMSSEKIFIEYILVTLHSEKGCVTADIAEFELPSEKKNDLSLENETRQGPLESGQTKRIGTYRELYERVLRENDSIISTYKDEQNLLFDKIEIRVIAIYSSEDRPVGAQRVFILPNEEGGELLPVSFDTKRFSSPWERLTVKKWIRSVAHRERRKSRQRNGSSRLELKEHIDKP</sequence>
<feature type="transmembrane region" description="Helical" evidence="2">
    <location>
        <begin position="31"/>
        <end position="52"/>
    </location>
</feature>
<dbReference type="EMBL" id="CP015243">
    <property type="protein sequence ID" value="ANF58317.1"/>
    <property type="molecule type" value="Genomic_DNA"/>
</dbReference>
<keyword evidence="2" id="KW-0472">Membrane</keyword>
<evidence type="ECO:0000313" key="4">
    <source>
        <dbReference type="Proteomes" id="UP000077875"/>
    </source>
</evidence>
<gene>
    <name evidence="3" type="ORF">A5892_13245</name>
</gene>
<proteinExistence type="predicted"/>
<dbReference type="RefSeq" id="WP_082890456.1">
    <property type="nucleotide sequence ID" value="NZ_CP015243.1"/>
</dbReference>
<evidence type="ECO:0000256" key="2">
    <source>
        <dbReference type="SAM" id="Phobius"/>
    </source>
</evidence>
<evidence type="ECO:0000313" key="3">
    <source>
        <dbReference type="EMBL" id="ANF58317.1"/>
    </source>
</evidence>
<keyword evidence="4" id="KW-1185">Reference proteome</keyword>
<name>A0A172YGI3_9GAMM</name>
<dbReference type="AlphaFoldDB" id="A0A172YGI3"/>
<feature type="region of interest" description="Disordered" evidence="1">
    <location>
        <begin position="232"/>
        <end position="254"/>
    </location>
</feature>
<accession>A0A172YGI3</accession>
<keyword evidence="2" id="KW-0812">Transmembrane</keyword>
<reference evidence="3 4" key="1">
    <citation type="submission" date="2016-04" db="EMBL/GenBank/DDBJ databases">
        <title>Complete Genome Sequence of Halotalea alkalilenta IHB B 13600.</title>
        <authorList>
            <person name="Swarnkar M.K."/>
            <person name="Sharma A."/>
            <person name="Kaushal K."/>
            <person name="Soni R."/>
            <person name="Rana S."/>
            <person name="Singh A.K."/>
            <person name="Gulati A."/>
        </authorList>
    </citation>
    <scope>NUCLEOTIDE SEQUENCE [LARGE SCALE GENOMIC DNA]</scope>
    <source>
        <strain evidence="3 4">IHB B 13600</strain>
    </source>
</reference>
<evidence type="ECO:0000256" key="1">
    <source>
        <dbReference type="SAM" id="MobiDB-lite"/>
    </source>
</evidence>
<keyword evidence="2" id="KW-1133">Transmembrane helix</keyword>
<dbReference type="Proteomes" id="UP000077875">
    <property type="component" value="Chromosome"/>
</dbReference>
<protein>
    <submittedName>
        <fullName evidence="3">Uncharacterized protein</fullName>
    </submittedName>
</protein>
<feature type="compositionally biased region" description="Basic and acidic residues" evidence="1">
    <location>
        <begin position="245"/>
        <end position="254"/>
    </location>
</feature>
<organism evidence="3 4">
    <name type="scientific">Halotalea alkalilenta</name>
    <dbReference type="NCBI Taxonomy" id="376489"/>
    <lineage>
        <taxon>Bacteria</taxon>
        <taxon>Pseudomonadati</taxon>
        <taxon>Pseudomonadota</taxon>
        <taxon>Gammaproteobacteria</taxon>
        <taxon>Oceanospirillales</taxon>
        <taxon>Halomonadaceae</taxon>
        <taxon>Halotalea</taxon>
    </lineage>
</organism>